<dbReference type="Proteomes" id="UP001079535">
    <property type="component" value="Unassembled WGS sequence"/>
</dbReference>
<dbReference type="RefSeq" id="WP_268803387.1">
    <property type="nucleotide sequence ID" value="NZ_JAPRAY010000003.1"/>
</dbReference>
<comment type="caution">
    <text evidence="1">The sequence shown here is derived from an EMBL/GenBank/DDBJ whole genome shotgun (WGS) entry which is preliminary data.</text>
</comment>
<sequence>MSSWTYVHGTIVVSPLGRTQHEKRYILETVLDHLPVVTGSERDMEVYVIQKRGYNSSSSSDEFFEGTNNLRDSRGRRSYKRGWLHTQDEYILVVDGALRDREFEDTFQEFMKWICRLSKRVIVDDVNVKIKGFEKEYVIDNPDPFYNMSDFNNDNWCDYLMWKYDRDEEGNLLGGKPTNREKQ</sequence>
<accession>A0A9Q4EZX3</accession>
<evidence type="ECO:0000313" key="2">
    <source>
        <dbReference type="Proteomes" id="UP001079535"/>
    </source>
</evidence>
<protein>
    <submittedName>
        <fullName evidence="1">Uncharacterized protein</fullName>
    </submittedName>
</protein>
<proteinExistence type="predicted"/>
<evidence type="ECO:0000313" key="1">
    <source>
        <dbReference type="EMBL" id="MCZ0666597.1"/>
    </source>
</evidence>
<dbReference type="AlphaFoldDB" id="A0A9Q4EZX3"/>
<dbReference type="EMBL" id="JAPRAY010000003">
    <property type="protein sequence ID" value="MCZ0666597.1"/>
    <property type="molecule type" value="Genomic_DNA"/>
</dbReference>
<gene>
    <name evidence="1" type="ORF">OZZ17_03475</name>
</gene>
<name>A0A9Q4EZX3_MEDGN</name>
<organism evidence="1 2">
    <name type="scientific">Mediterraneibacter gnavus</name>
    <name type="common">Ruminococcus gnavus</name>
    <dbReference type="NCBI Taxonomy" id="33038"/>
    <lineage>
        <taxon>Bacteria</taxon>
        <taxon>Bacillati</taxon>
        <taxon>Bacillota</taxon>
        <taxon>Clostridia</taxon>
        <taxon>Lachnospirales</taxon>
        <taxon>Lachnospiraceae</taxon>
        <taxon>Mediterraneibacter</taxon>
    </lineage>
</organism>
<reference evidence="1" key="1">
    <citation type="submission" date="2022-11" db="EMBL/GenBank/DDBJ databases">
        <title>Temperate bacteriophages infecting mucin-degrading bacterium Ruminococcus gnavus from the human gut.</title>
        <authorList>
            <person name="Buttimer C."/>
        </authorList>
    </citation>
    <scope>NUCLEOTIDE SEQUENCE</scope>
    <source>
        <strain evidence="1">CCUG 49994</strain>
    </source>
</reference>